<dbReference type="AlphaFoldDB" id="A0A0A0NKV6"/>
<sequence>MSRNVPPFVPNDSSGHETVPGIDTERLAAFLSRAVTVHAHAGDPLRVTLLSGGRSNLTYRLTWGPHDWVMRRPPLGHVLESAHDMGREARVLTALAPTAVPVPEVVAVCADDSVLGAPFYVMETVDGWVPRSDEDLARLEREAARSLADGFVDTLADLHNVDPGEAGLADFGRPEGYLERQLRRWAQQLASSRSREIDGFEELARRLAERTPPLQRGAIVHGDFRLDNVVVDPERPGRPRAVLDWEMATLGDPLADLGLFHLYWIGWAGIENPIAGTPGLCPGFPPWEELAARYAARTGLELEHLDWYLAFAPYKLAVILEGIHFRHRQGLTVGEGFEAIAGMVPLLVDRGLAALNR</sequence>
<dbReference type="Proteomes" id="UP000281594">
    <property type="component" value="Unassembled WGS sequence"/>
</dbReference>
<dbReference type="SUPFAM" id="SSF56112">
    <property type="entry name" value="Protein kinase-like (PK-like)"/>
    <property type="match status" value="1"/>
</dbReference>
<dbReference type="InterPro" id="IPR052898">
    <property type="entry name" value="ACAD10-like"/>
</dbReference>
<dbReference type="InterPro" id="IPR041726">
    <property type="entry name" value="ACAD10_11_N"/>
</dbReference>
<evidence type="ECO:0000313" key="3">
    <source>
        <dbReference type="EMBL" id="RLV72961.1"/>
    </source>
</evidence>
<proteinExistence type="predicted"/>
<gene>
    <name evidence="3" type="ORF">D3C57_150580</name>
</gene>
<dbReference type="CDD" id="cd05154">
    <property type="entry name" value="ACAD10_11_N-like"/>
    <property type="match status" value="1"/>
</dbReference>
<dbReference type="Pfam" id="PF01636">
    <property type="entry name" value="APH"/>
    <property type="match status" value="1"/>
</dbReference>
<dbReference type="STRING" id="1343740.M271_44195"/>
<dbReference type="PANTHER" id="PTHR47829:SF1">
    <property type="entry name" value="HAD FAMILY PHOSPHATASE"/>
    <property type="match status" value="1"/>
</dbReference>
<dbReference type="HOGENOM" id="CLU_007526_0_0_11"/>
<protein>
    <recommendedName>
        <fullName evidence="2">Aminoglycoside phosphotransferase domain-containing protein</fullName>
    </recommendedName>
</protein>
<name>A0A0A0NKV6_STRRN</name>
<dbReference type="Gene3D" id="3.90.1200.10">
    <property type="match status" value="1"/>
</dbReference>
<dbReference type="Gene3D" id="3.30.200.20">
    <property type="entry name" value="Phosphorylase Kinase, domain 1"/>
    <property type="match status" value="1"/>
</dbReference>
<dbReference type="KEGG" id="src:M271_44195"/>
<dbReference type="InterPro" id="IPR011009">
    <property type="entry name" value="Kinase-like_dom_sf"/>
</dbReference>
<dbReference type="PANTHER" id="PTHR47829">
    <property type="entry name" value="HYDROLASE, PUTATIVE (AFU_ORTHOLOGUE AFUA_1G12880)-RELATED"/>
    <property type="match status" value="1"/>
</dbReference>
<feature type="domain" description="Aminoglycoside phosphotransferase" evidence="2">
    <location>
        <begin position="47"/>
        <end position="269"/>
    </location>
</feature>
<dbReference type="InterPro" id="IPR002575">
    <property type="entry name" value="Aminoglycoside_PTrfase"/>
</dbReference>
<feature type="region of interest" description="Disordered" evidence="1">
    <location>
        <begin position="1"/>
        <end position="20"/>
    </location>
</feature>
<accession>A0A0A0NKV6</accession>
<dbReference type="eggNOG" id="COG3173">
    <property type="taxonomic scope" value="Bacteria"/>
</dbReference>
<organism evidence="3 4">
    <name type="scientific">Streptomyces rapamycinicus (strain ATCC 29253 / DSM 41530 / NRRL 5491 / AYB-994)</name>
    <name type="common">Streptomyces hygroscopicus (strain ATCC 29253)</name>
    <dbReference type="NCBI Taxonomy" id="1343740"/>
    <lineage>
        <taxon>Bacteria</taxon>
        <taxon>Bacillati</taxon>
        <taxon>Actinomycetota</taxon>
        <taxon>Actinomycetes</taxon>
        <taxon>Kitasatosporales</taxon>
        <taxon>Streptomycetaceae</taxon>
        <taxon>Streptomyces</taxon>
        <taxon>Streptomyces violaceusniger group</taxon>
    </lineage>
</organism>
<dbReference type="EMBL" id="QYCY01000004">
    <property type="protein sequence ID" value="RLV72961.1"/>
    <property type="molecule type" value="Genomic_DNA"/>
</dbReference>
<evidence type="ECO:0000256" key="1">
    <source>
        <dbReference type="SAM" id="MobiDB-lite"/>
    </source>
</evidence>
<comment type="caution">
    <text evidence="3">The sequence shown here is derived from an EMBL/GenBank/DDBJ whole genome shotgun (WGS) entry which is preliminary data.</text>
</comment>
<evidence type="ECO:0000313" key="4">
    <source>
        <dbReference type="Proteomes" id="UP000281594"/>
    </source>
</evidence>
<reference evidence="3 4" key="1">
    <citation type="journal article" date="2018" name="J. Biol. Chem.">
        <title>Discovery of the actinoplanic acid pathway in Streptomyces rapamycinicus reveals a genetically conserved synergism with rapamycin.</title>
        <authorList>
            <person name="Mrak P."/>
            <person name="Krastel P."/>
            <person name="Pivk Lukancic P."/>
            <person name="Tao J."/>
            <person name="Pistorius D."/>
            <person name="Moore C.M."/>
        </authorList>
    </citation>
    <scope>NUCLEOTIDE SEQUENCE [LARGE SCALE GENOMIC DNA]</scope>
    <source>
        <strain evidence="3 4">NRRL 5491</strain>
    </source>
</reference>
<evidence type="ECO:0000259" key="2">
    <source>
        <dbReference type="Pfam" id="PF01636"/>
    </source>
</evidence>
<dbReference type="RefSeq" id="WP_020873688.1">
    <property type="nucleotide sequence ID" value="NC_022785.1"/>
</dbReference>